<evidence type="ECO:0000313" key="2">
    <source>
        <dbReference type="WBParaSite" id="PS1159_v2.g19694.t1"/>
    </source>
</evidence>
<evidence type="ECO:0000313" key="1">
    <source>
        <dbReference type="Proteomes" id="UP000887580"/>
    </source>
</evidence>
<sequence length="208" mass="23880">MHCLKKILGTRNSEGITILNFVSFFDNQPIPSEVIIQDISLLTLSHLSAALQYPVINIRAQYQIELNEQSRWWIVGIVLGSGILIILFGWCCLFVYYNSCGRPIQKYHPNAIEEIQNKDLEIEVSKHGKYTNKRWIESSEIRRKQQQPVDVADKLADAVPTSPISMPKIPAKEEELQKLPPLKNEVKSKSLSERNSRPKCLRRILKKS</sequence>
<protein>
    <submittedName>
        <fullName evidence="2">Uncharacterized protein</fullName>
    </submittedName>
</protein>
<name>A0AC35FPW6_9BILA</name>
<proteinExistence type="predicted"/>
<reference evidence="2" key="1">
    <citation type="submission" date="2022-11" db="UniProtKB">
        <authorList>
            <consortium name="WormBaseParasite"/>
        </authorList>
    </citation>
    <scope>IDENTIFICATION</scope>
</reference>
<accession>A0AC35FPW6</accession>
<dbReference type="Proteomes" id="UP000887580">
    <property type="component" value="Unplaced"/>
</dbReference>
<dbReference type="WBParaSite" id="PS1159_v2.g19694.t1">
    <property type="protein sequence ID" value="PS1159_v2.g19694.t1"/>
    <property type="gene ID" value="PS1159_v2.g19694"/>
</dbReference>
<organism evidence="1 2">
    <name type="scientific">Panagrolaimus sp. PS1159</name>
    <dbReference type="NCBI Taxonomy" id="55785"/>
    <lineage>
        <taxon>Eukaryota</taxon>
        <taxon>Metazoa</taxon>
        <taxon>Ecdysozoa</taxon>
        <taxon>Nematoda</taxon>
        <taxon>Chromadorea</taxon>
        <taxon>Rhabditida</taxon>
        <taxon>Tylenchina</taxon>
        <taxon>Panagrolaimomorpha</taxon>
        <taxon>Panagrolaimoidea</taxon>
        <taxon>Panagrolaimidae</taxon>
        <taxon>Panagrolaimus</taxon>
    </lineage>
</organism>